<name>A0A9X1Q1A3_STRM4</name>
<feature type="region of interest" description="Disordered" evidence="1">
    <location>
        <begin position="156"/>
        <end position="182"/>
    </location>
</feature>
<feature type="compositionally biased region" description="Polar residues" evidence="1">
    <location>
        <begin position="160"/>
        <end position="170"/>
    </location>
</feature>
<proteinExistence type="predicted"/>
<evidence type="ECO:0000313" key="3">
    <source>
        <dbReference type="Proteomes" id="UP001139384"/>
    </source>
</evidence>
<dbReference type="EMBL" id="JAKEIP010000069">
    <property type="protein sequence ID" value="MCF1595578.1"/>
    <property type="molecule type" value="Genomic_DNA"/>
</dbReference>
<dbReference type="RefSeq" id="WP_234763873.1">
    <property type="nucleotide sequence ID" value="NZ_JAKEIP010000069.1"/>
</dbReference>
<protein>
    <submittedName>
        <fullName evidence="2">Uncharacterized protein</fullName>
    </submittedName>
</protein>
<dbReference type="Proteomes" id="UP001139384">
    <property type="component" value="Unassembled WGS sequence"/>
</dbReference>
<dbReference type="AlphaFoldDB" id="A0A9X1Q1A3"/>
<comment type="caution">
    <text evidence="2">The sequence shown here is derived from an EMBL/GenBank/DDBJ whole genome shotgun (WGS) entry which is preliminary data.</text>
</comment>
<keyword evidence="3" id="KW-1185">Reference proteome</keyword>
<evidence type="ECO:0000313" key="2">
    <source>
        <dbReference type="EMBL" id="MCF1595578.1"/>
    </source>
</evidence>
<organism evidence="2 3">
    <name type="scientific">Streptomyces muensis</name>
    <dbReference type="NCBI Taxonomy" id="1077944"/>
    <lineage>
        <taxon>Bacteria</taxon>
        <taxon>Bacillati</taxon>
        <taxon>Actinomycetota</taxon>
        <taxon>Actinomycetes</taxon>
        <taxon>Kitasatosporales</taxon>
        <taxon>Streptomycetaceae</taxon>
        <taxon>Streptomyces</taxon>
    </lineage>
</organism>
<evidence type="ECO:0000256" key="1">
    <source>
        <dbReference type="SAM" id="MobiDB-lite"/>
    </source>
</evidence>
<gene>
    <name evidence="2" type="ORF">L0P92_18630</name>
</gene>
<sequence length="182" mass="19670">MAGAWRKVVAEAQEATGFTGNVVQRTVDGIGAALRLDHRADFYTELGALADSGGFEAFLNHWWTQALADAAPDADAREQAIDFADVAVFSVLAGRRRSDVQPGRDRRHRHQGRSLLSYTITWATRAASEGLERLRARDGDAVKPLVKAINALARIPEPNPSSKLGTTNLANVPPAKNFPSTP</sequence>
<accession>A0A9X1Q1A3</accession>
<reference evidence="2" key="1">
    <citation type="submission" date="2022-01" db="EMBL/GenBank/DDBJ databases">
        <title>Draft Genome Sequences of Seven Type Strains of the Genus Streptomyces.</title>
        <authorList>
            <person name="Aziz S."/>
            <person name="Coretto E."/>
            <person name="Chronakova A."/>
            <person name="Sproer C."/>
            <person name="Huber K."/>
            <person name="Nouioui I."/>
            <person name="Gross H."/>
        </authorList>
    </citation>
    <scope>NUCLEOTIDE SEQUENCE</scope>
    <source>
        <strain evidence="2">DSM 103493</strain>
    </source>
</reference>